<dbReference type="HOGENOM" id="CLU_1765345_0_0_6"/>
<dbReference type="SUPFAM" id="SSF56420">
    <property type="entry name" value="Peptide deformylase"/>
    <property type="match status" value="1"/>
</dbReference>
<evidence type="ECO:0000313" key="6">
    <source>
        <dbReference type="EMBL" id="AFC86664.1"/>
    </source>
</evidence>
<dbReference type="KEGG" id="fau:Fraau_2296"/>
<dbReference type="eggNOG" id="COG0242">
    <property type="taxonomic scope" value="Bacteria"/>
</dbReference>
<keyword evidence="7" id="KW-1185">Reference proteome</keyword>
<evidence type="ECO:0000256" key="4">
    <source>
        <dbReference type="ARBA" id="ARBA00022917"/>
    </source>
</evidence>
<dbReference type="Gene3D" id="3.90.45.10">
    <property type="entry name" value="Peptide deformylase"/>
    <property type="match status" value="1"/>
</dbReference>
<dbReference type="Proteomes" id="UP000005234">
    <property type="component" value="Chromosome"/>
</dbReference>
<evidence type="ECO:0000256" key="3">
    <source>
        <dbReference type="ARBA" id="ARBA00022801"/>
    </source>
</evidence>
<dbReference type="GO" id="GO:0042586">
    <property type="term" value="F:peptide deformylase activity"/>
    <property type="evidence" value="ECO:0007669"/>
    <property type="project" value="InterPro"/>
</dbReference>
<evidence type="ECO:0000256" key="5">
    <source>
        <dbReference type="ARBA" id="ARBA00023004"/>
    </source>
</evidence>
<organism evidence="6 7">
    <name type="scientific">Frateuria aurantia (strain ATCC 33424 / DSM 6220 / KCTC 2777 / LMG 1558 / NBRC 3245 / NCIMB 13370)</name>
    <name type="common">Acetobacter aurantius</name>
    <dbReference type="NCBI Taxonomy" id="767434"/>
    <lineage>
        <taxon>Bacteria</taxon>
        <taxon>Pseudomonadati</taxon>
        <taxon>Pseudomonadota</taxon>
        <taxon>Gammaproteobacteria</taxon>
        <taxon>Lysobacterales</taxon>
        <taxon>Rhodanobacteraceae</taxon>
        <taxon>Frateuria</taxon>
    </lineage>
</organism>
<protein>
    <submittedName>
        <fullName evidence="6">N-formylmethionyl-tRNA deformylase</fullName>
    </submittedName>
</protein>
<evidence type="ECO:0000256" key="2">
    <source>
        <dbReference type="ARBA" id="ARBA00022723"/>
    </source>
</evidence>
<reference evidence="6" key="1">
    <citation type="submission" date="2012-02" db="EMBL/GenBank/DDBJ databases">
        <title>The complete genome of Frateuria aurantia DSM 6220.</title>
        <authorList>
            <consortium name="US DOE Joint Genome Institute (JGI-PGF)"/>
            <person name="Lucas S."/>
            <person name="Copeland A."/>
            <person name="Lapidus A."/>
            <person name="Glavina del Rio T."/>
            <person name="Dalin E."/>
            <person name="Tice H."/>
            <person name="Bruce D."/>
            <person name="Goodwin L."/>
            <person name="Pitluck S."/>
            <person name="Peters L."/>
            <person name="Ovchinnikova G."/>
            <person name="Teshima H."/>
            <person name="Kyrpides N."/>
            <person name="Mavromatis K."/>
            <person name="Ivanova N."/>
            <person name="Brettin T."/>
            <person name="Detter J.C."/>
            <person name="Han C."/>
            <person name="Larimer F."/>
            <person name="Land M."/>
            <person name="Hauser L."/>
            <person name="Markowitz V."/>
            <person name="Cheng J.-F."/>
            <person name="Hugenholtz P."/>
            <person name="Woyke T."/>
            <person name="Wu D."/>
            <person name="Brambilla E."/>
            <person name="Klenk H.-P."/>
            <person name="Eisen J.A."/>
        </authorList>
    </citation>
    <scope>NUCLEOTIDE SEQUENCE</scope>
    <source>
        <strain evidence="6">DSM 6220</strain>
    </source>
</reference>
<comment type="similarity">
    <text evidence="1">Belongs to the polypeptide deformylase family.</text>
</comment>
<name>H8L586_FRAAD</name>
<evidence type="ECO:0000256" key="1">
    <source>
        <dbReference type="ARBA" id="ARBA00010759"/>
    </source>
</evidence>
<accession>H8L586</accession>
<keyword evidence="5" id="KW-0408">Iron</keyword>
<keyword evidence="2" id="KW-0479">Metal-binding</keyword>
<sequence>MSRTIFLLSSPVMRQPCREISDFGPELQQRIRAVHACMVRHREHALSANQAGFADSMVLVNTSPDMDESTLQVFINPRIISSSSTQHLFTESCPSEPGKLRQRRRAIEVVIHYQDARGAGHTVIARNDLAVYLQHTMEHLVSDLAPA</sequence>
<keyword evidence="4" id="KW-0648">Protein biosynthesis</keyword>
<dbReference type="GO" id="GO:0046872">
    <property type="term" value="F:metal ion binding"/>
    <property type="evidence" value="ECO:0007669"/>
    <property type="project" value="UniProtKB-KW"/>
</dbReference>
<dbReference type="RefSeq" id="WP_014403667.1">
    <property type="nucleotide sequence ID" value="NC_017033.1"/>
</dbReference>
<dbReference type="EMBL" id="CP003350">
    <property type="protein sequence ID" value="AFC86664.1"/>
    <property type="molecule type" value="Genomic_DNA"/>
</dbReference>
<evidence type="ECO:0000313" key="7">
    <source>
        <dbReference type="Proteomes" id="UP000005234"/>
    </source>
</evidence>
<dbReference type="InterPro" id="IPR023635">
    <property type="entry name" value="Peptide_deformylase"/>
</dbReference>
<dbReference type="PANTHER" id="PTHR10458:SF21">
    <property type="entry name" value="PEPTIDE DEFORMYLASE"/>
    <property type="match status" value="1"/>
</dbReference>
<dbReference type="Pfam" id="PF01327">
    <property type="entry name" value="Pep_deformylase"/>
    <property type="match status" value="1"/>
</dbReference>
<gene>
    <name evidence="6" type="ordered locus">Fraau_2296</name>
</gene>
<proteinExistence type="inferred from homology"/>
<keyword evidence="3" id="KW-0378">Hydrolase</keyword>
<dbReference type="AlphaFoldDB" id="H8L586"/>
<dbReference type="PANTHER" id="PTHR10458">
    <property type="entry name" value="PEPTIDE DEFORMYLASE"/>
    <property type="match status" value="1"/>
</dbReference>
<dbReference type="STRING" id="767434.Fraau_2296"/>
<dbReference type="GO" id="GO:0006412">
    <property type="term" value="P:translation"/>
    <property type="evidence" value="ECO:0007669"/>
    <property type="project" value="UniProtKB-KW"/>
</dbReference>
<dbReference type="InterPro" id="IPR036821">
    <property type="entry name" value="Peptide_deformylase_sf"/>
</dbReference>